<evidence type="ECO:0000313" key="2">
    <source>
        <dbReference type="Proteomes" id="UP001140096"/>
    </source>
</evidence>
<name>A0ACC1LQ05_9FUNG</name>
<proteinExistence type="predicted"/>
<sequence>MDQKGISISGKAPATDTHMEEDDDDLSVLLSRSAPKIERHKTVVPIHKDDVEYSDFDRAIAIAIDGSANSDTVVTWAAERVLRRRKDLVVLVNVQPESKLWKTSADAGVAPDGKLRMDEEAKERCRKILLPYAERLQRDGFVVKGVCLIGNPKEVLVASSNIKKPTMMIMGTHGRGSLKRYLMGSVAEYVLHHSTIPIVIVPNGSVKPAEAE</sequence>
<reference evidence="1" key="1">
    <citation type="submission" date="2022-07" db="EMBL/GenBank/DDBJ databases">
        <title>Phylogenomic reconstructions and comparative analyses of Kickxellomycotina fungi.</title>
        <authorList>
            <person name="Reynolds N.K."/>
            <person name="Stajich J.E."/>
            <person name="Barry K."/>
            <person name="Grigoriev I.V."/>
            <person name="Crous P."/>
            <person name="Smith M.E."/>
        </authorList>
    </citation>
    <scope>NUCLEOTIDE SEQUENCE</scope>
    <source>
        <strain evidence="1">CBS 102833</strain>
    </source>
</reference>
<comment type="caution">
    <text evidence="1">The sequence shown here is derived from an EMBL/GenBank/DDBJ whole genome shotgun (WGS) entry which is preliminary data.</text>
</comment>
<evidence type="ECO:0000313" key="1">
    <source>
        <dbReference type="EMBL" id="KAJ2813065.1"/>
    </source>
</evidence>
<dbReference type="EMBL" id="JANBUP010000111">
    <property type="protein sequence ID" value="KAJ2813065.1"/>
    <property type="molecule type" value="Genomic_DNA"/>
</dbReference>
<dbReference type="Proteomes" id="UP001140096">
    <property type="component" value="Unassembled WGS sequence"/>
</dbReference>
<accession>A0ACC1LQ05</accession>
<protein>
    <submittedName>
        <fullName evidence="1">Uncharacterized protein</fullName>
    </submittedName>
</protein>
<gene>
    <name evidence="1" type="ORF">H4S07_000953</name>
</gene>
<organism evidence="1 2">
    <name type="scientific">Coemansia furcata</name>
    <dbReference type="NCBI Taxonomy" id="417177"/>
    <lineage>
        <taxon>Eukaryota</taxon>
        <taxon>Fungi</taxon>
        <taxon>Fungi incertae sedis</taxon>
        <taxon>Zoopagomycota</taxon>
        <taxon>Kickxellomycotina</taxon>
        <taxon>Kickxellomycetes</taxon>
        <taxon>Kickxellales</taxon>
        <taxon>Kickxellaceae</taxon>
        <taxon>Coemansia</taxon>
    </lineage>
</organism>
<keyword evidence="2" id="KW-1185">Reference proteome</keyword>